<dbReference type="PANTHER" id="PTHR38048">
    <property type="entry name" value="EXPRESSED PROTEIN"/>
    <property type="match status" value="1"/>
</dbReference>
<dbReference type="Pfam" id="PF01814">
    <property type="entry name" value="Hemerythrin"/>
    <property type="match status" value="1"/>
</dbReference>
<dbReference type="Proteomes" id="UP000030641">
    <property type="component" value="Unassembled WGS sequence"/>
</dbReference>
<evidence type="ECO:0000259" key="1">
    <source>
        <dbReference type="Pfam" id="PF01814"/>
    </source>
</evidence>
<dbReference type="GeneID" id="25362375"/>
<dbReference type="PANTHER" id="PTHR38048:SF2">
    <property type="entry name" value="HEMERYTHRIN-LIKE DOMAIN-CONTAINING PROTEIN"/>
    <property type="match status" value="1"/>
</dbReference>
<dbReference type="Gene3D" id="1.20.120.520">
    <property type="entry name" value="nmb1532 protein domain like"/>
    <property type="match status" value="1"/>
</dbReference>
<dbReference type="InterPro" id="IPR012312">
    <property type="entry name" value="Hemerythrin-like"/>
</dbReference>
<proteinExistence type="predicted"/>
<feature type="domain" description="Hemerythrin-like" evidence="1">
    <location>
        <begin position="42"/>
        <end position="165"/>
    </location>
</feature>
<reference evidence="2 3" key="1">
    <citation type="journal article" date="2014" name="BMC Genomics">
        <title>Genome sequencing of four Aureobasidium pullulans varieties: biotechnological potential, stress tolerance, and description of new species.</title>
        <authorList>
            <person name="Gostin Ar C."/>
            <person name="Ohm R.A."/>
            <person name="Kogej T."/>
            <person name="Sonjak S."/>
            <person name="Turk M."/>
            <person name="Zajc J."/>
            <person name="Zalar P."/>
            <person name="Grube M."/>
            <person name="Sun H."/>
            <person name="Han J."/>
            <person name="Sharma A."/>
            <person name="Chiniquy J."/>
            <person name="Ngan C.Y."/>
            <person name="Lipzen A."/>
            <person name="Barry K."/>
            <person name="Grigoriev I.V."/>
            <person name="Gunde-Cimerman N."/>
        </authorList>
    </citation>
    <scope>NUCLEOTIDE SEQUENCE [LARGE SCALE GENOMIC DNA]</scope>
    <source>
        <strain evidence="2 3">EXF-2481</strain>
    </source>
</reference>
<dbReference type="InParanoid" id="A0A074YU29"/>
<evidence type="ECO:0000313" key="3">
    <source>
        <dbReference type="Proteomes" id="UP000030641"/>
    </source>
</evidence>
<dbReference type="RefSeq" id="XP_013348436.1">
    <property type="nucleotide sequence ID" value="XM_013492982.1"/>
</dbReference>
<organism evidence="2 3">
    <name type="scientific">Aureobasidium subglaciale (strain EXF-2481)</name>
    <name type="common">Aureobasidium pullulans var. subglaciale</name>
    <dbReference type="NCBI Taxonomy" id="1043005"/>
    <lineage>
        <taxon>Eukaryota</taxon>
        <taxon>Fungi</taxon>
        <taxon>Dikarya</taxon>
        <taxon>Ascomycota</taxon>
        <taxon>Pezizomycotina</taxon>
        <taxon>Dothideomycetes</taxon>
        <taxon>Dothideomycetidae</taxon>
        <taxon>Dothideales</taxon>
        <taxon>Saccotheciaceae</taxon>
        <taxon>Aureobasidium</taxon>
    </lineage>
</organism>
<dbReference type="CDD" id="cd12108">
    <property type="entry name" value="Hr-like"/>
    <property type="match status" value="1"/>
</dbReference>
<dbReference type="EMBL" id="KL584750">
    <property type="protein sequence ID" value="KEQ99654.1"/>
    <property type="molecule type" value="Genomic_DNA"/>
</dbReference>
<evidence type="ECO:0000313" key="2">
    <source>
        <dbReference type="EMBL" id="KEQ99654.1"/>
    </source>
</evidence>
<protein>
    <recommendedName>
        <fullName evidence="1">Hemerythrin-like domain-containing protein</fullName>
    </recommendedName>
</protein>
<gene>
    <name evidence="2" type="ORF">AUEXF2481DRAFT_188294</name>
</gene>
<dbReference type="OrthoDB" id="58416at2759"/>
<accession>A0A074YU29</accession>
<dbReference type="STRING" id="1043005.A0A074YU29"/>
<dbReference type="AlphaFoldDB" id="A0A074YU29"/>
<keyword evidence="3" id="KW-1185">Reference proteome</keyword>
<dbReference type="OMA" id="NEMAFAH"/>
<sequence>MYHRINIAVMPHTWADQPFTLINTRQFSQDSSHAAYYVATQMSLAHNGIIRGLNSISLQAPNLPAGDTTVARDFLIYCQCWSESMHHHHDAEEAIFFPEIESITKIKGLMEQNVEQHRAFTPGFDDFYEYSKTCQPGKYDGRKMKALVEAFAEPLIKHLHDEIETIRALDKYNSEKIRQAYRRFEKSLMATDNYRIAPLVFGTADRSFEGGIHDFPAVPFFVPYVINYVFGMRYRGVWRFNPCTSWRDRRELPYA</sequence>
<name>A0A074YU29_AURSE</name>
<dbReference type="HOGENOM" id="CLU_066708_0_1_1"/>
<dbReference type="InterPro" id="IPR053206">
    <property type="entry name" value="Dimeric_xanthone_biosynth"/>
</dbReference>